<dbReference type="OrthoDB" id="5841194at2759"/>
<gene>
    <name evidence="2" type="ORF">NOO_LOCUS8970</name>
</gene>
<sequence length="152" mass="17750">MILSKVPVIKNPNLPIDYLLNNRLYFKKIHTQRQPLQPQVEDQNRQQPIKGNDEVNMPMHTKRNLHLFGRKSASGTGETFYRTPRSLIYDPSLKSGLFTQMFFDYCTPSLWPHKFQTAVNLIRDAMKHLDAEIKCDGANFVDKQMREATKKK</sequence>
<evidence type="ECO:0000256" key="1">
    <source>
        <dbReference type="SAM" id="MobiDB-lite"/>
    </source>
</evidence>
<dbReference type="EMBL" id="UYRW01004053">
    <property type="protein sequence ID" value="VDM92067.1"/>
    <property type="molecule type" value="Genomic_DNA"/>
</dbReference>
<evidence type="ECO:0000313" key="2">
    <source>
        <dbReference type="EMBL" id="VDM92067.1"/>
    </source>
</evidence>
<keyword evidence="3" id="KW-1185">Reference proteome</keyword>
<dbReference type="Proteomes" id="UP000271087">
    <property type="component" value="Unassembled WGS sequence"/>
</dbReference>
<dbReference type="WBParaSite" id="nOo.2.0.1.t08970-RA">
    <property type="protein sequence ID" value="nOo.2.0.1.t08970-RA"/>
    <property type="gene ID" value="nOo.2.0.1.g08970"/>
</dbReference>
<accession>A0A182ELI0</accession>
<reference evidence="4" key="1">
    <citation type="submission" date="2016-06" db="UniProtKB">
        <authorList>
            <consortium name="WormBaseParasite"/>
        </authorList>
    </citation>
    <scope>IDENTIFICATION</scope>
</reference>
<evidence type="ECO:0000313" key="4">
    <source>
        <dbReference type="WBParaSite" id="nOo.2.0.1.t08970-RA"/>
    </source>
</evidence>
<protein>
    <submittedName>
        <fullName evidence="2 4">Uncharacterized protein</fullName>
    </submittedName>
</protein>
<organism evidence="4">
    <name type="scientific">Onchocerca ochengi</name>
    <name type="common">Filarial nematode worm</name>
    <dbReference type="NCBI Taxonomy" id="42157"/>
    <lineage>
        <taxon>Eukaryota</taxon>
        <taxon>Metazoa</taxon>
        <taxon>Ecdysozoa</taxon>
        <taxon>Nematoda</taxon>
        <taxon>Chromadorea</taxon>
        <taxon>Rhabditida</taxon>
        <taxon>Spirurina</taxon>
        <taxon>Spiruromorpha</taxon>
        <taxon>Filarioidea</taxon>
        <taxon>Onchocercidae</taxon>
        <taxon>Onchocerca</taxon>
    </lineage>
</organism>
<feature type="region of interest" description="Disordered" evidence="1">
    <location>
        <begin position="35"/>
        <end position="56"/>
    </location>
</feature>
<reference evidence="2 3" key="2">
    <citation type="submission" date="2018-08" db="EMBL/GenBank/DDBJ databases">
        <authorList>
            <person name="Laetsch R D."/>
            <person name="Stevens L."/>
            <person name="Kumar S."/>
            <person name="Blaxter L. M."/>
        </authorList>
    </citation>
    <scope>NUCLEOTIDE SEQUENCE [LARGE SCALE GENOMIC DNA]</scope>
</reference>
<name>A0A182ELI0_ONCOC</name>
<proteinExistence type="predicted"/>
<feature type="compositionally biased region" description="Polar residues" evidence="1">
    <location>
        <begin position="35"/>
        <end position="49"/>
    </location>
</feature>
<evidence type="ECO:0000313" key="3">
    <source>
        <dbReference type="Proteomes" id="UP000271087"/>
    </source>
</evidence>
<dbReference type="AlphaFoldDB" id="A0A182ELI0"/>